<evidence type="ECO:0000313" key="1">
    <source>
        <dbReference type="EMBL" id="QIY89845.1"/>
    </source>
</evidence>
<proteinExistence type="predicted"/>
<dbReference type="EMBL" id="CP050995">
    <property type="protein sequence ID" value="QIY89845.1"/>
    <property type="molecule type" value="Genomic_DNA"/>
</dbReference>
<reference evidence="1 2" key="1">
    <citation type="submission" date="2019-09" db="EMBL/GenBank/DDBJ databases">
        <title>FDA dAtabase for Regulatory Grade micrObial Sequences (FDA-ARGOS): Supporting development and validation of Infectious Disease Dx tests.</title>
        <authorList>
            <person name="Sciortino C."/>
            <person name="Tallon L."/>
            <person name="Sadzewicz L."/>
            <person name="Vavikolanu K."/>
            <person name="Mehta A."/>
            <person name="Aluvathingal J."/>
            <person name="Nadendla S."/>
            <person name="Nandy P."/>
            <person name="Geyer C."/>
            <person name="Yan Y."/>
            <person name="Sichtig H."/>
        </authorList>
    </citation>
    <scope>NUCLEOTIDE SEQUENCE [LARGE SCALE GENOMIC DNA]</scope>
    <source>
        <strain evidence="1 2">FDAARGOS_636</strain>
    </source>
</reference>
<protein>
    <recommendedName>
        <fullName evidence="3">DUF3828 domain-containing protein</fullName>
    </recommendedName>
</protein>
<dbReference type="Proteomes" id="UP000501570">
    <property type="component" value="Chromosome"/>
</dbReference>
<evidence type="ECO:0000313" key="2">
    <source>
        <dbReference type="Proteomes" id="UP000501570"/>
    </source>
</evidence>
<keyword evidence="2" id="KW-1185">Reference proteome</keyword>
<evidence type="ECO:0008006" key="3">
    <source>
        <dbReference type="Google" id="ProtNLM"/>
    </source>
</evidence>
<accession>A0ABX6KMJ8</accession>
<name>A0ABX6KMJ8_CHRGL</name>
<sequence>MHNKTANAFVQFEYNQTTPKLLWRDKVHLINTDKGWRIDNIIFDTIGNSKDLKATLTDFAKSTHQ</sequence>
<gene>
    <name evidence="1" type="ORF">FOB44_03865</name>
</gene>
<organism evidence="1 2">
    <name type="scientific">Chryseobacterium gallinarum</name>
    <dbReference type="NCBI Taxonomy" id="1324352"/>
    <lineage>
        <taxon>Bacteria</taxon>
        <taxon>Pseudomonadati</taxon>
        <taxon>Bacteroidota</taxon>
        <taxon>Flavobacteriia</taxon>
        <taxon>Flavobacteriales</taxon>
        <taxon>Weeksellaceae</taxon>
        <taxon>Chryseobacterium group</taxon>
        <taxon>Chryseobacterium</taxon>
    </lineage>
</organism>
<dbReference type="RefSeq" id="WP_168237699.1">
    <property type="nucleotide sequence ID" value="NZ_CP050995.1"/>
</dbReference>